<comment type="catalytic activity">
    <reaction evidence="1">
        <text>Hydrolysis of terminal, non-reducing alpha-D-mannose residues in alpha-D-mannosides.</text>
        <dbReference type="EC" id="3.2.1.24"/>
    </reaction>
</comment>
<evidence type="ECO:0000256" key="5">
    <source>
        <dbReference type="ARBA" id="ARBA00022801"/>
    </source>
</evidence>
<keyword evidence="7" id="KW-1015">Disulfide bond</keyword>
<dbReference type="GO" id="GO:0046872">
    <property type="term" value="F:metal ion binding"/>
    <property type="evidence" value="ECO:0007669"/>
    <property type="project" value="UniProtKB-KW"/>
</dbReference>
<dbReference type="InterPro" id="IPR015341">
    <property type="entry name" value="Glyco_hydro_38_cen"/>
</dbReference>
<dbReference type="Proteomes" id="UP000801492">
    <property type="component" value="Unassembled WGS sequence"/>
</dbReference>
<dbReference type="GO" id="GO:0004559">
    <property type="term" value="F:alpha-mannosidase activity"/>
    <property type="evidence" value="ECO:0007669"/>
    <property type="project" value="UniProtKB-EC"/>
</dbReference>
<keyword evidence="13" id="KW-1185">Reference proteome</keyword>
<dbReference type="Gene3D" id="1.20.1270.50">
    <property type="entry name" value="Glycoside hydrolase family 38, central domain"/>
    <property type="match status" value="2"/>
</dbReference>
<dbReference type="FunFam" id="3.20.110.10:FF:000001">
    <property type="entry name" value="Alpha-mannosidase"/>
    <property type="match status" value="1"/>
</dbReference>
<comment type="caution">
    <text evidence="12">The sequence shown here is derived from an EMBL/GenBank/DDBJ whole genome shotgun (WGS) entry which is preliminary data.</text>
</comment>
<dbReference type="InterPro" id="IPR027291">
    <property type="entry name" value="Glyco_hydro_38_N_sf"/>
</dbReference>
<evidence type="ECO:0000259" key="11">
    <source>
        <dbReference type="SMART" id="SM00872"/>
    </source>
</evidence>
<dbReference type="SUPFAM" id="SSF88688">
    <property type="entry name" value="Families 57/38 glycoside transferase middle domain"/>
    <property type="match status" value="1"/>
</dbReference>
<feature type="chain" id="PRO_5035488964" description="Alpha-mannosidase" evidence="10">
    <location>
        <begin position="20"/>
        <end position="1004"/>
    </location>
</feature>
<dbReference type="Gene3D" id="3.20.110.10">
    <property type="entry name" value="Glycoside hydrolase 38, N terminal domain"/>
    <property type="match status" value="1"/>
</dbReference>
<feature type="signal peptide" evidence="10">
    <location>
        <begin position="1"/>
        <end position="19"/>
    </location>
</feature>
<dbReference type="Pfam" id="PF07748">
    <property type="entry name" value="Glyco_hydro_38C"/>
    <property type="match status" value="1"/>
</dbReference>
<dbReference type="InterPro" id="IPR041147">
    <property type="entry name" value="GH38_C"/>
</dbReference>
<evidence type="ECO:0000256" key="3">
    <source>
        <dbReference type="ARBA" id="ARBA00012752"/>
    </source>
</evidence>
<evidence type="ECO:0000256" key="1">
    <source>
        <dbReference type="ARBA" id="ARBA00000365"/>
    </source>
</evidence>
<dbReference type="FunFam" id="2.70.98.30:FF:000003">
    <property type="entry name" value="Alpha-mannosidase"/>
    <property type="match status" value="1"/>
</dbReference>
<evidence type="ECO:0000256" key="7">
    <source>
        <dbReference type="ARBA" id="ARBA00023157"/>
    </source>
</evidence>
<dbReference type="PANTHER" id="PTHR11607">
    <property type="entry name" value="ALPHA-MANNOSIDASE"/>
    <property type="match status" value="1"/>
</dbReference>
<evidence type="ECO:0000313" key="12">
    <source>
        <dbReference type="EMBL" id="KAF2883456.1"/>
    </source>
</evidence>
<keyword evidence="6 10" id="KW-0862">Zinc</keyword>
<dbReference type="SUPFAM" id="SSF88713">
    <property type="entry name" value="Glycoside hydrolase/deacetylase"/>
    <property type="match status" value="1"/>
</dbReference>
<evidence type="ECO:0000256" key="10">
    <source>
        <dbReference type="RuleBase" id="RU361199"/>
    </source>
</evidence>
<protein>
    <recommendedName>
        <fullName evidence="3 10">Alpha-mannosidase</fullName>
        <ecNumber evidence="10">3.2.1.-</ecNumber>
    </recommendedName>
</protein>
<dbReference type="EMBL" id="VTPC01090407">
    <property type="protein sequence ID" value="KAF2883456.1"/>
    <property type="molecule type" value="Genomic_DNA"/>
</dbReference>
<dbReference type="InterPro" id="IPR013780">
    <property type="entry name" value="Glyco_hydro_b"/>
</dbReference>
<keyword evidence="8" id="KW-0325">Glycoprotein</keyword>
<dbReference type="AlphaFoldDB" id="A0A8K0G2C5"/>
<dbReference type="Pfam" id="PF09261">
    <property type="entry name" value="Alpha-mann_mid"/>
    <property type="match status" value="1"/>
</dbReference>
<dbReference type="Pfam" id="PF17677">
    <property type="entry name" value="Glyco_hydro38C2"/>
    <property type="match status" value="1"/>
</dbReference>
<gene>
    <name evidence="12" type="ORF">ILUMI_22698</name>
</gene>
<feature type="domain" description="Glycoside hydrolase family 38 central" evidence="11">
    <location>
        <begin position="364"/>
        <end position="440"/>
    </location>
</feature>
<dbReference type="InterPro" id="IPR011682">
    <property type="entry name" value="Glyco_hydro_38_C"/>
</dbReference>
<keyword evidence="4 10" id="KW-0479">Metal-binding</keyword>
<dbReference type="GO" id="GO:0030246">
    <property type="term" value="F:carbohydrate binding"/>
    <property type="evidence" value="ECO:0007669"/>
    <property type="project" value="InterPro"/>
</dbReference>
<dbReference type="InterPro" id="IPR028995">
    <property type="entry name" value="Glyco_hydro_57/38_cen_sf"/>
</dbReference>
<keyword evidence="9 10" id="KW-0326">Glycosidase</keyword>
<evidence type="ECO:0000256" key="8">
    <source>
        <dbReference type="ARBA" id="ARBA00023180"/>
    </source>
</evidence>
<dbReference type="SUPFAM" id="SSF74650">
    <property type="entry name" value="Galactose mutarotase-like"/>
    <property type="match status" value="1"/>
</dbReference>
<proteinExistence type="inferred from homology"/>
<reference evidence="12" key="1">
    <citation type="submission" date="2019-08" db="EMBL/GenBank/DDBJ databases">
        <title>The genome of the North American firefly Photinus pyralis.</title>
        <authorList>
            <consortium name="Photinus pyralis genome working group"/>
            <person name="Fallon T.R."/>
            <person name="Sander Lower S.E."/>
            <person name="Weng J.-K."/>
        </authorList>
    </citation>
    <scope>NUCLEOTIDE SEQUENCE</scope>
    <source>
        <strain evidence="12">TRF0915ILg1</strain>
        <tissue evidence="12">Whole body</tissue>
    </source>
</reference>
<keyword evidence="10" id="KW-0732">Signal</keyword>
<dbReference type="FunFam" id="1.20.1270.50:FF:000002">
    <property type="entry name" value="Alpha-mannosidase"/>
    <property type="match status" value="1"/>
</dbReference>
<keyword evidence="5 10" id="KW-0378">Hydrolase</keyword>
<dbReference type="Gene3D" id="2.60.40.1360">
    <property type="match status" value="1"/>
</dbReference>
<evidence type="ECO:0000256" key="9">
    <source>
        <dbReference type="ARBA" id="ARBA00023295"/>
    </source>
</evidence>
<evidence type="ECO:0000256" key="6">
    <source>
        <dbReference type="ARBA" id="ARBA00022833"/>
    </source>
</evidence>
<dbReference type="InterPro" id="IPR050843">
    <property type="entry name" value="Glycosyl_Hydrlase_38"/>
</dbReference>
<organism evidence="12 13">
    <name type="scientific">Ignelater luminosus</name>
    <name type="common">Cucubano</name>
    <name type="synonym">Pyrophorus luminosus</name>
    <dbReference type="NCBI Taxonomy" id="2038154"/>
    <lineage>
        <taxon>Eukaryota</taxon>
        <taxon>Metazoa</taxon>
        <taxon>Ecdysozoa</taxon>
        <taxon>Arthropoda</taxon>
        <taxon>Hexapoda</taxon>
        <taxon>Insecta</taxon>
        <taxon>Pterygota</taxon>
        <taxon>Neoptera</taxon>
        <taxon>Endopterygota</taxon>
        <taxon>Coleoptera</taxon>
        <taxon>Polyphaga</taxon>
        <taxon>Elateriformia</taxon>
        <taxon>Elateroidea</taxon>
        <taxon>Elateridae</taxon>
        <taxon>Agrypninae</taxon>
        <taxon>Pyrophorini</taxon>
        <taxon>Ignelater</taxon>
    </lineage>
</organism>
<dbReference type="InterPro" id="IPR000602">
    <property type="entry name" value="Glyco_hydro_38_N"/>
</dbReference>
<dbReference type="InterPro" id="IPR011330">
    <property type="entry name" value="Glyco_hydro/deAcase_b/a-brl"/>
</dbReference>
<name>A0A8K0G2C5_IGNLU</name>
<evidence type="ECO:0000313" key="13">
    <source>
        <dbReference type="Proteomes" id="UP000801492"/>
    </source>
</evidence>
<comment type="similarity">
    <text evidence="2 10">Belongs to the glycosyl hydrolase 38 family.</text>
</comment>
<comment type="cofactor">
    <cofactor evidence="10">
        <name>Zn(2+)</name>
        <dbReference type="ChEBI" id="CHEBI:29105"/>
    </cofactor>
    <text evidence="10">Binds 1 zinc ion per subunit.</text>
</comment>
<dbReference type="FunFam" id="1.20.1270.50:FF:000003">
    <property type="entry name" value="Alpha-mannosidase"/>
    <property type="match status" value="1"/>
</dbReference>
<dbReference type="Gene3D" id="2.60.40.1180">
    <property type="entry name" value="Golgi alpha-mannosidase II"/>
    <property type="match status" value="1"/>
</dbReference>
<dbReference type="GO" id="GO:0006013">
    <property type="term" value="P:mannose metabolic process"/>
    <property type="evidence" value="ECO:0007669"/>
    <property type="project" value="InterPro"/>
</dbReference>
<dbReference type="SMART" id="SM00872">
    <property type="entry name" value="Alpha-mann_mid"/>
    <property type="match status" value="1"/>
</dbReference>
<accession>A0A8K0G2C5</accession>
<dbReference type="CDD" id="cd10810">
    <property type="entry name" value="GH38N_AMII_LAM_like"/>
    <property type="match status" value="1"/>
</dbReference>
<dbReference type="PANTHER" id="PTHR11607:SF3">
    <property type="entry name" value="LYSOSOMAL ALPHA-MANNOSIDASE"/>
    <property type="match status" value="1"/>
</dbReference>
<dbReference type="EC" id="3.2.1.-" evidence="10"/>
<dbReference type="InterPro" id="IPR011013">
    <property type="entry name" value="Gal_mutarotase_sf_dom"/>
</dbReference>
<evidence type="ECO:0000256" key="4">
    <source>
        <dbReference type="ARBA" id="ARBA00022723"/>
    </source>
</evidence>
<dbReference type="OrthoDB" id="2016903at2759"/>
<dbReference type="Pfam" id="PF01074">
    <property type="entry name" value="Glyco_hydro_38N"/>
    <property type="match status" value="1"/>
</dbReference>
<dbReference type="InterPro" id="IPR037094">
    <property type="entry name" value="Glyco_hydro_38_cen_sf"/>
</dbReference>
<dbReference type="GO" id="GO:0005764">
    <property type="term" value="C:lysosome"/>
    <property type="evidence" value="ECO:0007669"/>
    <property type="project" value="TreeGrafter"/>
</dbReference>
<evidence type="ECO:0000256" key="2">
    <source>
        <dbReference type="ARBA" id="ARBA00009792"/>
    </source>
</evidence>
<sequence length="1004" mass="115395">MNSIIYFYGLFFIGSFVYSKPFDKATCGYDSCHPVDPNKLNVHLVPHSHDDVGWLKTVDQYFYGRNISYQRAGVQYIIDSVVHALEEDPKRRFIQVETAFFWQWWKKQDEETRSTVRHLVNSGQLEIIGGAWSMNDEAAVNYQSVIDQFTLGLRTINDTLGECGRPKIGWQIDPFGHTREMASIFAQLGYDGVLFARLDYRDVNERQKGLNTELIWKGNPDLGETSDLFTSLIYRFYDAPATFCWDVLCGDEPIVEDEESPAYNVERRVNQFHDYILKQKVNYKTPNILITMGGDFTYQAAPMYYKNLDKLIKGFKRFKGDTINMIYSTPSCYIKAVNDYARSHNLDFERKTDDFIPYASDQHTYWTGYYTSRPNSKRFERQGNNLLQVTKQLVAFEKTNKKDFNGDITKLKEIMGIMQHHDAITGTEKQHVADDYVRLLTEAFKQAENNIDEIIYDLLQKDFSINKEKDNTKVHLQTCLLSNITHCEASNSKRFSIAVYNPLSRSVSHYVRLPVNSTKFEITGSGGELLDYQVLPSIDTFKYVQGIKPSLYDLVFYAKDLPPFGLKYYHVERLSVNVNKPNLIQPESGKYRLGDAESGFAINPSTGLLNSVTLNGETVPVKQQFMFYRGANGTNENAEKRASGAYIFRPAKDFPNAELIGDKAEVKVYTGDLVDEVHEKINDWVKQIIRIYKEENYIEFDWLVGPIEYRDKLGVEVVSRFITDLNSDNTFYTDTNGRGLIKRVRDYRPTFNYTNEEPVSGNYYPITSRIVLKDKERNLELAVLNDRAQGGSSLHNGELELMVHRRLINDDKFGVAEVLDEKEFGRGVTVRGQHQLVLGTSGKNAAAQQHDIAQRKLLAPWVFVGAASSQDHSLENFEKYFKFEFAGLTRSLPENVQILTLETWEDNSLLLRLEHLFESNEDPKLSEPVTVDLEGILSLYKITSIRETTLAGNQWLEENRRLDWNSKTRHSGRTLINNLPDDLKITLSPQQIRTFIIGVESNTI</sequence>
<dbReference type="Gene3D" id="2.70.98.30">
    <property type="entry name" value="Golgi alpha-mannosidase II, domain 4"/>
    <property type="match status" value="1"/>
</dbReference>